<organism evidence="2 3">
    <name type="scientific">Heterorhabditis bacteriophora</name>
    <name type="common">Entomopathogenic nematode worm</name>
    <dbReference type="NCBI Taxonomy" id="37862"/>
    <lineage>
        <taxon>Eukaryota</taxon>
        <taxon>Metazoa</taxon>
        <taxon>Ecdysozoa</taxon>
        <taxon>Nematoda</taxon>
        <taxon>Chromadorea</taxon>
        <taxon>Rhabditida</taxon>
        <taxon>Rhabditina</taxon>
        <taxon>Rhabditomorpha</taxon>
        <taxon>Strongyloidea</taxon>
        <taxon>Heterorhabditidae</taxon>
        <taxon>Heterorhabditis</taxon>
    </lineage>
</organism>
<evidence type="ECO:0000313" key="2">
    <source>
        <dbReference type="Proteomes" id="UP000095283"/>
    </source>
</evidence>
<evidence type="ECO:0000313" key="3">
    <source>
        <dbReference type="WBParaSite" id="Hba_13124"/>
    </source>
</evidence>
<keyword evidence="1" id="KW-0812">Transmembrane</keyword>
<keyword evidence="1" id="KW-0472">Membrane</keyword>
<name>A0A1I7X6V4_HETBA</name>
<dbReference type="Proteomes" id="UP000095283">
    <property type="component" value="Unplaced"/>
</dbReference>
<sequence>MNLGYLECDINSSEVFSEGRIIRLVLQNCIFVLFILTLNIEFNRLLALFVSSIWTKVAEMDDEQKTRIAFEIKEMSLDRLISNMDFKNAHRRVEFSERWSCMFTIFDHMNRAQRQEWIPRLLKKKQINKLSKAAYRLVSGDHFPIDIQFDNIVVKRAFHFLISTVFDLQLDESFNLSQLINWPCLIRLYAVDLRLVETIASKVPAEKVVEFLSSFTYDAGNSDLDAALCVASTVITPRLSRYSSELLGPFASIFEKCCSCTSILKFAANIVKNGSIDERERLVYGTTKLIHQLSRHSTYYNRLIAPIISEIIMESKHTQMAMFKLHTMNDKHRTLQNLIRFSSAMLATNLPAAEKRQYSRVFPEMKKALKPVV</sequence>
<dbReference type="AlphaFoldDB" id="A0A1I7X6V4"/>
<reference evidence="3" key="1">
    <citation type="submission" date="2016-11" db="UniProtKB">
        <authorList>
            <consortium name="WormBaseParasite"/>
        </authorList>
    </citation>
    <scope>IDENTIFICATION</scope>
</reference>
<dbReference type="WBParaSite" id="Hba_13124">
    <property type="protein sequence ID" value="Hba_13124"/>
    <property type="gene ID" value="Hba_13124"/>
</dbReference>
<keyword evidence="1" id="KW-1133">Transmembrane helix</keyword>
<protein>
    <submittedName>
        <fullName evidence="3">NopRA1 domain-containing protein</fullName>
    </submittedName>
</protein>
<keyword evidence="2" id="KW-1185">Reference proteome</keyword>
<evidence type="ECO:0000256" key="1">
    <source>
        <dbReference type="SAM" id="Phobius"/>
    </source>
</evidence>
<feature type="transmembrane region" description="Helical" evidence="1">
    <location>
        <begin position="21"/>
        <end position="40"/>
    </location>
</feature>
<accession>A0A1I7X6V4</accession>
<proteinExistence type="predicted"/>